<feature type="region of interest" description="Disordered" evidence="1">
    <location>
        <begin position="1"/>
        <end position="34"/>
    </location>
</feature>
<organism evidence="2">
    <name type="scientific">marine sediment metagenome</name>
    <dbReference type="NCBI Taxonomy" id="412755"/>
    <lineage>
        <taxon>unclassified sequences</taxon>
        <taxon>metagenomes</taxon>
        <taxon>ecological metagenomes</taxon>
    </lineage>
</organism>
<dbReference type="EMBL" id="LAZR01000225">
    <property type="protein sequence ID" value="KKN80792.1"/>
    <property type="molecule type" value="Genomic_DNA"/>
</dbReference>
<proteinExistence type="predicted"/>
<evidence type="ECO:0000256" key="1">
    <source>
        <dbReference type="SAM" id="MobiDB-lite"/>
    </source>
</evidence>
<evidence type="ECO:0000313" key="2">
    <source>
        <dbReference type="EMBL" id="KKN80792.1"/>
    </source>
</evidence>
<accession>A0A0F9U0J5</accession>
<reference evidence="2" key="1">
    <citation type="journal article" date="2015" name="Nature">
        <title>Complex archaea that bridge the gap between prokaryotes and eukaryotes.</title>
        <authorList>
            <person name="Spang A."/>
            <person name="Saw J.H."/>
            <person name="Jorgensen S.L."/>
            <person name="Zaremba-Niedzwiedzka K."/>
            <person name="Martijn J."/>
            <person name="Lind A.E."/>
            <person name="van Eijk R."/>
            <person name="Schleper C."/>
            <person name="Guy L."/>
            <person name="Ettema T.J."/>
        </authorList>
    </citation>
    <scope>NUCLEOTIDE SEQUENCE</scope>
</reference>
<sequence length="34" mass="3542">MADRKTESQQDFEEALRSTGADAEEVGWGVGGGG</sequence>
<dbReference type="AlphaFoldDB" id="A0A0F9U0J5"/>
<gene>
    <name evidence="2" type="ORF">LCGC14_0325980</name>
</gene>
<protein>
    <submittedName>
        <fullName evidence="2">Uncharacterized protein</fullName>
    </submittedName>
</protein>
<comment type="caution">
    <text evidence="2">The sequence shown here is derived from an EMBL/GenBank/DDBJ whole genome shotgun (WGS) entry which is preliminary data.</text>
</comment>
<name>A0A0F9U0J5_9ZZZZ</name>